<keyword evidence="1" id="KW-1133">Transmembrane helix</keyword>
<keyword evidence="4" id="KW-1185">Reference proteome</keyword>
<dbReference type="SUPFAM" id="SSF53448">
    <property type="entry name" value="Nucleotide-diphospho-sugar transferases"/>
    <property type="match status" value="1"/>
</dbReference>
<protein>
    <recommendedName>
        <fullName evidence="5">Alpha-1,4-N-acetylglucosaminyltransferase</fullName>
    </recommendedName>
</protein>
<dbReference type="InParanoid" id="T1EYE7"/>
<gene>
    <name evidence="3" type="primary">20201597</name>
    <name evidence="2" type="ORF">HELRODRAFT_166711</name>
</gene>
<dbReference type="EMBL" id="AMQM01002528">
    <property type="status" value="NOT_ANNOTATED_CDS"/>
    <property type="molecule type" value="Genomic_DNA"/>
</dbReference>
<dbReference type="RefSeq" id="XP_009010184.1">
    <property type="nucleotide sequence ID" value="XM_009011936.1"/>
</dbReference>
<reference evidence="2 4" key="2">
    <citation type="journal article" date="2013" name="Nature">
        <title>Insights into bilaterian evolution from three spiralian genomes.</title>
        <authorList>
            <person name="Simakov O."/>
            <person name="Marletaz F."/>
            <person name="Cho S.J."/>
            <person name="Edsinger-Gonzales E."/>
            <person name="Havlak P."/>
            <person name="Hellsten U."/>
            <person name="Kuo D.H."/>
            <person name="Larsson T."/>
            <person name="Lv J."/>
            <person name="Arendt D."/>
            <person name="Savage R."/>
            <person name="Osoegawa K."/>
            <person name="de Jong P."/>
            <person name="Grimwood J."/>
            <person name="Chapman J.A."/>
            <person name="Shapiro H."/>
            <person name="Aerts A."/>
            <person name="Otillar R.P."/>
            <person name="Terry A.Y."/>
            <person name="Boore J.L."/>
            <person name="Grigoriev I.V."/>
            <person name="Lindberg D.R."/>
            <person name="Seaver E.C."/>
            <person name="Weisblat D.A."/>
            <person name="Putnam N.H."/>
            <person name="Rokhsar D.S."/>
        </authorList>
    </citation>
    <scope>NUCLEOTIDE SEQUENCE</scope>
</reference>
<keyword evidence="1" id="KW-0472">Membrane</keyword>
<dbReference type="PANTHER" id="PTHR46830">
    <property type="entry name" value="TRANSFERASE, PUTATIVE-RELATED"/>
    <property type="match status" value="1"/>
</dbReference>
<evidence type="ECO:0008006" key="5">
    <source>
        <dbReference type="Google" id="ProtNLM"/>
    </source>
</evidence>
<dbReference type="KEGG" id="hro:HELRODRAFT_166711"/>
<feature type="transmembrane region" description="Helical" evidence="1">
    <location>
        <begin position="7"/>
        <end position="25"/>
    </location>
</feature>
<reference evidence="3" key="3">
    <citation type="submission" date="2015-06" db="UniProtKB">
        <authorList>
            <consortium name="EnsemblMetazoa"/>
        </authorList>
    </citation>
    <scope>IDENTIFICATION</scope>
</reference>
<dbReference type="HOGENOM" id="CLU_722086_0_0_1"/>
<evidence type="ECO:0000313" key="4">
    <source>
        <dbReference type="Proteomes" id="UP000015101"/>
    </source>
</evidence>
<dbReference type="InterPro" id="IPR007577">
    <property type="entry name" value="GlycoTrfase_DXD_sugar-bd_CS"/>
</dbReference>
<reference evidence="4" key="1">
    <citation type="submission" date="2012-12" db="EMBL/GenBank/DDBJ databases">
        <authorList>
            <person name="Hellsten U."/>
            <person name="Grimwood J."/>
            <person name="Chapman J.A."/>
            <person name="Shapiro H."/>
            <person name="Aerts A."/>
            <person name="Otillar R.P."/>
            <person name="Terry A.Y."/>
            <person name="Boore J.L."/>
            <person name="Simakov O."/>
            <person name="Marletaz F."/>
            <person name="Cho S.-J."/>
            <person name="Edsinger-Gonzales E."/>
            <person name="Havlak P."/>
            <person name="Kuo D.-H."/>
            <person name="Larsson T."/>
            <person name="Lv J."/>
            <person name="Arendt D."/>
            <person name="Savage R."/>
            <person name="Osoegawa K."/>
            <person name="de Jong P."/>
            <person name="Lindberg D.R."/>
            <person name="Seaver E.C."/>
            <person name="Weisblat D.A."/>
            <person name="Putnam N.H."/>
            <person name="Grigoriev I.V."/>
            <person name="Rokhsar D.S."/>
        </authorList>
    </citation>
    <scope>NUCLEOTIDE SEQUENCE</scope>
</reference>
<evidence type="ECO:0000256" key="1">
    <source>
        <dbReference type="SAM" id="Phobius"/>
    </source>
</evidence>
<evidence type="ECO:0000313" key="3">
    <source>
        <dbReference type="EnsemblMetazoa" id="HelroP166711"/>
    </source>
</evidence>
<dbReference type="EMBL" id="KB095812">
    <property type="protein sequence ID" value="ESO11696.1"/>
    <property type="molecule type" value="Genomic_DNA"/>
</dbReference>
<dbReference type="Proteomes" id="UP000015101">
    <property type="component" value="Unassembled WGS sequence"/>
</dbReference>
<name>T1EYE7_HELRO</name>
<dbReference type="CTD" id="20201597"/>
<dbReference type="OMA" id="SINRPNW"/>
<evidence type="ECO:0000313" key="2">
    <source>
        <dbReference type="EMBL" id="ESO11696.1"/>
    </source>
</evidence>
<dbReference type="EnsemblMetazoa" id="HelroT166711">
    <property type="protein sequence ID" value="HelroP166711"/>
    <property type="gene ID" value="HelroG166711"/>
</dbReference>
<dbReference type="Pfam" id="PF04488">
    <property type="entry name" value="Gly_transf_sug"/>
    <property type="match status" value="1"/>
</dbReference>
<dbReference type="eggNOG" id="ENOG502S0PY">
    <property type="taxonomic scope" value="Eukaryota"/>
</dbReference>
<keyword evidence="1" id="KW-0812">Transmembrane</keyword>
<dbReference type="InterPro" id="IPR029044">
    <property type="entry name" value="Nucleotide-diphossugar_trans"/>
</dbReference>
<proteinExistence type="predicted"/>
<accession>T1EYE7</accession>
<dbReference type="AlphaFoldDB" id="T1EYE7"/>
<organism evidence="3 4">
    <name type="scientific">Helobdella robusta</name>
    <name type="common">Californian leech</name>
    <dbReference type="NCBI Taxonomy" id="6412"/>
    <lineage>
        <taxon>Eukaryota</taxon>
        <taxon>Metazoa</taxon>
        <taxon>Spiralia</taxon>
        <taxon>Lophotrochozoa</taxon>
        <taxon>Annelida</taxon>
        <taxon>Clitellata</taxon>
        <taxon>Hirudinea</taxon>
        <taxon>Rhynchobdellida</taxon>
        <taxon>Glossiphoniidae</taxon>
        <taxon>Helobdella</taxon>
    </lineage>
</organism>
<dbReference type="Gene3D" id="3.90.550.20">
    <property type="match status" value="1"/>
</dbReference>
<dbReference type="GeneID" id="20201597"/>
<dbReference type="PANTHER" id="PTHR46830:SF1">
    <property type="entry name" value="ALPHA-1,4-N-ACETYLGLUCOSAMINYLTRANSFERASE"/>
    <property type="match status" value="1"/>
</dbReference>
<dbReference type="OrthoDB" id="6150660at2759"/>
<sequence length="390" mass="46820">MSRTRRLWLFFAFICVTTFCWMVMLSSQDHNIVDNMLRYSVNVVLVNKQHKFLHQRHLQQQKHEHEQHKEIIKLEQQNNKTASALNVEVAQIFDKFHRMHGEVNVSKMIFYKITTKPLNNDTHGNDFNKTSTTSKPQQQFVPKIAHIIWFYPNETEFRFHQAMSLLSLQRFFKPRKIFFWHDTLPTGRWWLFAQQIVAHFLLVPYKRPTKIFNYTVSVPEHQSDVARIQLLREYGGLYIDLDVVLLRPLDPLLEYETTMGAETPSQLGSGFILAKENSAFLKLWLDSYSNNFNDNDWNYHSTIMPMKLAKQHPQLVHIEWFSINRPNWFERDFLYRKGKLWDWSENYAVHLWYRECPDDYNPTNVREMNTTVAEVFTFIYFNERPQWKGG</sequence>